<dbReference type="OrthoDB" id="7282338at2"/>
<evidence type="ECO:0000313" key="2">
    <source>
        <dbReference type="EMBL" id="RVU03243.1"/>
    </source>
</evidence>
<gene>
    <name evidence="2" type="ORF">EOE18_16645</name>
</gene>
<keyword evidence="1" id="KW-0472">Membrane</keyword>
<keyword evidence="3" id="KW-1185">Reference proteome</keyword>
<dbReference type="RefSeq" id="WP_127711605.1">
    <property type="nucleotide sequence ID" value="NZ_SACO01000018.1"/>
</dbReference>
<protein>
    <submittedName>
        <fullName evidence="2">Uncharacterized protein</fullName>
    </submittedName>
</protein>
<organism evidence="2 3">
    <name type="scientific">Novosphingobium umbonatum</name>
    <dbReference type="NCBI Taxonomy" id="1908524"/>
    <lineage>
        <taxon>Bacteria</taxon>
        <taxon>Pseudomonadati</taxon>
        <taxon>Pseudomonadota</taxon>
        <taxon>Alphaproteobacteria</taxon>
        <taxon>Sphingomonadales</taxon>
        <taxon>Sphingomonadaceae</taxon>
        <taxon>Novosphingobium</taxon>
    </lineage>
</organism>
<feature type="transmembrane region" description="Helical" evidence="1">
    <location>
        <begin position="89"/>
        <end position="110"/>
    </location>
</feature>
<keyword evidence="1" id="KW-0812">Transmembrane</keyword>
<dbReference type="Proteomes" id="UP000282837">
    <property type="component" value="Unassembled WGS sequence"/>
</dbReference>
<keyword evidence="1" id="KW-1133">Transmembrane helix</keyword>
<sequence length="202" mass="22720">MNLRFIDWIWNVQGSLPLSAQTSSEEAFDRLAPLFRQVGTNYERFQNQLRFAKKDPAAQDKMAVFEQGLLQVEQGEAGPVLTYHMRSRALLLCFLAPLLFLAFGQLTIFAGQMEKAPVTAKAPEKPKAALPMHPIDQWLGAPAPEKPDAKKKESAAEKKAKKFSPTAAYVFAGIFAALYLIGRFLEPWLVRRLFLRQLALEV</sequence>
<dbReference type="AlphaFoldDB" id="A0A437MZZ7"/>
<reference evidence="2 3" key="1">
    <citation type="submission" date="2019-01" db="EMBL/GenBank/DDBJ databases">
        <authorList>
            <person name="Chen W.-M."/>
        </authorList>
    </citation>
    <scope>NUCLEOTIDE SEQUENCE [LARGE SCALE GENOMIC DNA]</scope>
    <source>
        <strain evidence="2 3">FSY-9</strain>
    </source>
</reference>
<name>A0A437MZZ7_9SPHN</name>
<comment type="caution">
    <text evidence="2">The sequence shown here is derived from an EMBL/GenBank/DDBJ whole genome shotgun (WGS) entry which is preliminary data.</text>
</comment>
<feature type="transmembrane region" description="Helical" evidence="1">
    <location>
        <begin position="167"/>
        <end position="185"/>
    </location>
</feature>
<proteinExistence type="predicted"/>
<dbReference type="EMBL" id="SACO01000018">
    <property type="protein sequence ID" value="RVU03243.1"/>
    <property type="molecule type" value="Genomic_DNA"/>
</dbReference>
<evidence type="ECO:0000256" key="1">
    <source>
        <dbReference type="SAM" id="Phobius"/>
    </source>
</evidence>
<accession>A0A437MZZ7</accession>
<evidence type="ECO:0000313" key="3">
    <source>
        <dbReference type="Proteomes" id="UP000282837"/>
    </source>
</evidence>